<keyword evidence="2" id="KW-0238">DNA-binding</keyword>
<dbReference type="GO" id="GO:0003677">
    <property type="term" value="F:DNA binding"/>
    <property type="evidence" value="ECO:0007669"/>
    <property type="project" value="UniProtKB-KW"/>
</dbReference>
<dbReference type="InterPro" id="IPR009061">
    <property type="entry name" value="DNA-bd_dom_put_sf"/>
</dbReference>
<gene>
    <name evidence="2" type="ORF">DXD67_10975</name>
</gene>
<dbReference type="Gene3D" id="3.90.105.50">
    <property type="match status" value="1"/>
</dbReference>
<evidence type="ECO:0000313" key="3">
    <source>
        <dbReference type="Proteomes" id="UP000260655"/>
    </source>
</evidence>
<dbReference type="SUPFAM" id="SSF46955">
    <property type="entry name" value="Putative DNA-binding domain"/>
    <property type="match status" value="1"/>
</dbReference>
<dbReference type="EMBL" id="QSOV01000012">
    <property type="protein sequence ID" value="RGJ22202.1"/>
    <property type="molecule type" value="Genomic_DNA"/>
</dbReference>
<comment type="caution">
    <text evidence="2">The sequence shown here is derived from an EMBL/GenBank/DDBJ whole genome shotgun (WGS) entry which is preliminary data.</text>
</comment>
<dbReference type="AlphaFoldDB" id="A0A3E4GNH2"/>
<proteinExistence type="predicted"/>
<dbReference type="InterPro" id="IPR010093">
    <property type="entry name" value="SinI_DNA-bd"/>
</dbReference>
<accession>A0A3E4GNH2</accession>
<name>A0A3E4GNH2_9FIRM</name>
<dbReference type="Pfam" id="PF12728">
    <property type="entry name" value="HTH_17"/>
    <property type="match status" value="1"/>
</dbReference>
<evidence type="ECO:0000259" key="1">
    <source>
        <dbReference type="Pfam" id="PF12728"/>
    </source>
</evidence>
<sequence>MEYAKKNTEDPKLLLSVKEACKLTGVSEKTMRSLAYEQKMMVRIGKRTLIHKKKLEKWIDHQVRH</sequence>
<protein>
    <submittedName>
        <fullName evidence="2">DNA-binding protein</fullName>
    </submittedName>
</protein>
<feature type="domain" description="Helix-turn-helix" evidence="1">
    <location>
        <begin position="14"/>
        <end position="61"/>
    </location>
</feature>
<dbReference type="Proteomes" id="UP000260655">
    <property type="component" value="Unassembled WGS sequence"/>
</dbReference>
<evidence type="ECO:0000313" key="2">
    <source>
        <dbReference type="EMBL" id="RGJ22202.1"/>
    </source>
</evidence>
<reference evidence="2 3" key="1">
    <citation type="submission" date="2018-08" db="EMBL/GenBank/DDBJ databases">
        <title>A genome reference for cultivated species of the human gut microbiota.</title>
        <authorList>
            <person name="Zou Y."/>
            <person name="Xue W."/>
            <person name="Luo G."/>
        </authorList>
    </citation>
    <scope>NUCLEOTIDE SEQUENCE [LARGE SCALE GENOMIC DNA]</scope>
    <source>
        <strain evidence="2 3">TM07-19</strain>
    </source>
</reference>
<organism evidence="2 3">
    <name type="scientific">Coprococcus comes</name>
    <dbReference type="NCBI Taxonomy" id="410072"/>
    <lineage>
        <taxon>Bacteria</taxon>
        <taxon>Bacillati</taxon>
        <taxon>Bacillota</taxon>
        <taxon>Clostridia</taxon>
        <taxon>Lachnospirales</taxon>
        <taxon>Lachnospiraceae</taxon>
        <taxon>Coprococcus</taxon>
    </lineage>
</organism>
<dbReference type="InterPro" id="IPR038148">
    <property type="entry name" value="Tn1545/Tn916_Xis"/>
</dbReference>
<dbReference type="NCBIfam" id="TIGR01764">
    <property type="entry name" value="excise"/>
    <property type="match status" value="1"/>
</dbReference>
<dbReference type="InterPro" id="IPR041657">
    <property type="entry name" value="HTH_17"/>
</dbReference>
<dbReference type="RefSeq" id="WP_117558317.1">
    <property type="nucleotide sequence ID" value="NZ_JBQHQT010000010.1"/>
</dbReference>